<sequence length="124" mass="13345">MRKIFDAGVDHMVDIISPNLNEFAAYCSLIDEKLPGTILLKRDGSSITRHQLPPPLSPEIVVSTSGAGDCFNSGLLAGMLYDLSTDESLCLAQKCAASSLQSTEAVPESISDFRAELKKSQLSR</sequence>
<evidence type="ECO:0000313" key="5">
    <source>
        <dbReference type="Proteomes" id="UP000036681"/>
    </source>
</evidence>
<keyword evidence="5" id="KW-1185">Reference proteome</keyword>
<dbReference type="InterPro" id="IPR029056">
    <property type="entry name" value="Ribokinase-like"/>
</dbReference>
<dbReference type="InterPro" id="IPR011611">
    <property type="entry name" value="PfkB_dom"/>
</dbReference>
<organism evidence="5 6">
    <name type="scientific">Ascaris lumbricoides</name>
    <name type="common">Giant roundworm</name>
    <dbReference type="NCBI Taxonomy" id="6252"/>
    <lineage>
        <taxon>Eukaryota</taxon>
        <taxon>Metazoa</taxon>
        <taxon>Ecdysozoa</taxon>
        <taxon>Nematoda</taxon>
        <taxon>Chromadorea</taxon>
        <taxon>Rhabditida</taxon>
        <taxon>Spirurina</taxon>
        <taxon>Ascaridomorpha</taxon>
        <taxon>Ascaridoidea</taxon>
        <taxon>Ascarididae</taxon>
        <taxon>Ascaris</taxon>
    </lineage>
</organism>
<evidence type="ECO:0000256" key="3">
    <source>
        <dbReference type="ARBA" id="ARBA00022777"/>
    </source>
</evidence>
<protein>
    <submittedName>
        <fullName evidence="6">PfkB domain-containing protein</fullName>
    </submittedName>
</protein>
<dbReference type="GO" id="GO:0006796">
    <property type="term" value="P:phosphate-containing compound metabolic process"/>
    <property type="evidence" value="ECO:0007669"/>
    <property type="project" value="UniProtKB-ARBA"/>
</dbReference>
<dbReference type="GO" id="GO:0005737">
    <property type="term" value="C:cytoplasm"/>
    <property type="evidence" value="ECO:0007669"/>
    <property type="project" value="TreeGrafter"/>
</dbReference>
<name>A0A0M3IN02_ASCLU</name>
<evidence type="ECO:0000256" key="1">
    <source>
        <dbReference type="ARBA" id="ARBA00022679"/>
    </source>
</evidence>
<dbReference type="WBParaSite" id="ALUE_0002013001-mRNA-1">
    <property type="protein sequence ID" value="ALUE_0002013001-mRNA-1"/>
    <property type="gene ID" value="ALUE_0002013001"/>
</dbReference>
<reference evidence="6" key="1">
    <citation type="submission" date="2017-02" db="UniProtKB">
        <authorList>
            <consortium name="WormBaseParasite"/>
        </authorList>
    </citation>
    <scope>IDENTIFICATION</scope>
</reference>
<dbReference type="AlphaFoldDB" id="A0A0M3IN02"/>
<dbReference type="GO" id="GO:0046872">
    <property type="term" value="F:metal ion binding"/>
    <property type="evidence" value="ECO:0007669"/>
    <property type="project" value="UniProtKB-KW"/>
</dbReference>
<proteinExistence type="predicted"/>
<dbReference type="PANTHER" id="PTHR42909">
    <property type="entry name" value="ZGC:136858"/>
    <property type="match status" value="1"/>
</dbReference>
<evidence type="ECO:0000313" key="6">
    <source>
        <dbReference type="WBParaSite" id="ALUE_0002013001-mRNA-1"/>
    </source>
</evidence>
<dbReference type="GO" id="GO:0016301">
    <property type="term" value="F:kinase activity"/>
    <property type="evidence" value="ECO:0007669"/>
    <property type="project" value="UniProtKB-KW"/>
</dbReference>
<dbReference type="GO" id="GO:0016798">
    <property type="term" value="F:hydrolase activity, acting on glycosyl bonds"/>
    <property type="evidence" value="ECO:0007669"/>
    <property type="project" value="TreeGrafter"/>
</dbReference>
<dbReference type="PROSITE" id="PS00584">
    <property type="entry name" value="PFKB_KINASES_2"/>
    <property type="match status" value="1"/>
</dbReference>
<dbReference type="Pfam" id="PF00294">
    <property type="entry name" value="PfkB"/>
    <property type="match status" value="1"/>
</dbReference>
<dbReference type="SUPFAM" id="SSF53613">
    <property type="entry name" value="Ribokinase-like"/>
    <property type="match status" value="1"/>
</dbReference>
<evidence type="ECO:0000259" key="4">
    <source>
        <dbReference type="Pfam" id="PF00294"/>
    </source>
</evidence>
<keyword evidence="3" id="KW-0418">Kinase</keyword>
<feature type="domain" description="Carbohydrate kinase PfkB" evidence="4">
    <location>
        <begin position="50"/>
        <end position="105"/>
    </location>
</feature>
<dbReference type="PANTHER" id="PTHR42909:SF1">
    <property type="entry name" value="CARBOHYDRATE KINASE PFKB DOMAIN-CONTAINING PROTEIN"/>
    <property type="match status" value="1"/>
</dbReference>
<evidence type="ECO:0000256" key="2">
    <source>
        <dbReference type="ARBA" id="ARBA00022723"/>
    </source>
</evidence>
<dbReference type="Gene3D" id="3.40.1190.20">
    <property type="match status" value="1"/>
</dbReference>
<dbReference type="Proteomes" id="UP000036681">
    <property type="component" value="Unplaced"/>
</dbReference>
<keyword evidence="2" id="KW-0479">Metal-binding</keyword>
<accession>A0A0M3IN02</accession>
<dbReference type="InterPro" id="IPR002173">
    <property type="entry name" value="Carboh/pur_kinase_PfkB_CS"/>
</dbReference>
<keyword evidence="1" id="KW-0808">Transferase</keyword>
<dbReference type="GO" id="GO:0004730">
    <property type="term" value="F:pseudouridylate synthase activity"/>
    <property type="evidence" value="ECO:0007669"/>
    <property type="project" value="TreeGrafter"/>
</dbReference>